<proteinExistence type="predicted"/>
<keyword evidence="2" id="KW-1133">Transmembrane helix</keyword>
<feature type="signal peptide" evidence="3">
    <location>
        <begin position="1"/>
        <end position="19"/>
    </location>
</feature>
<keyword evidence="2" id="KW-0812">Transmembrane</keyword>
<feature type="transmembrane region" description="Helical" evidence="2">
    <location>
        <begin position="217"/>
        <end position="239"/>
    </location>
</feature>
<accession>A0A9P6GLV2</accession>
<gene>
    <name evidence="4" type="ORF">PMIN01_04524</name>
</gene>
<dbReference type="AlphaFoldDB" id="A0A9P6GLV2"/>
<dbReference type="Proteomes" id="UP000756921">
    <property type="component" value="Unassembled WGS sequence"/>
</dbReference>
<sequence>MRRIFTALLLHLLAASVAGWPPIISPGADAPAEYCTEGYGLFRCVDPLNCTDLVGEVSCCQSSREAVESKLNKGGCGFRIREASRMCLTSIACSPPSTKYIASLPVSILHPPNTGFAAPPHATTWVNSTVREPRTQTQTQTAIPRTIAPTSTSYATTHVTASSSSTMATYMSTITAVSSSTVTIATSTVSPRFLTTEVPSFSFDDVQDHEPMTESSIGGAVVGIIAGGSLLILALYLLFRRYKTRRDNRNPKNRGVLPGPRLPTGSTVAASICRRDESDGWHTLPRSESSHLAGNLQANVGQPDIGLQYYSESAHSRTDDPVSLKKTVEDRSSAIPDNVTPSSSPPRQAYAPTSPPWSAGNDDSTLHSRRSNATIHWPLPKSTISSPALLMNARKPPSISPLSPLSPFGDFDTVKAEIEEHIETEHHRQDAYKKLSGEVSDAVLTTKPGSVSRARQNMAVAQKALKPGSVARARQNIETARGATEQPRRVVEARQNLGGLRDFIRELDAQCGDEEINETGTVIKRKSKRAH</sequence>
<organism evidence="4 5">
    <name type="scientific">Paraphaeosphaeria minitans</name>
    <dbReference type="NCBI Taxonomy" id="565426"/>
    <lineage>
        <taxon>Eukaryota</taxon>
        <taxon>Fungi</taxon>
        <taxon>Dikarya</taxon>
        <taxon>Ascomycota</taxon>
        <taxon>Pezizomycotina</taxon>
        <taxon>Dothideomycetes</taxon>
        <taxon>Pleosporomycetidae</taxon>
        <taxon>Pleosporales</taxon>
        <taxon>Massarineae</taxon>
        <taxon>Didymosphaeriaceae</taxon>
        <taxon>Paraphaeosphaeria</taxon>
    </lineage>
</organism>
<comment type="caution">
    <text evidence="4">The sequence shown here is derived from an EMBL/GenBank/DDBJ whole genome shotgun (WGS) entry which is preliminary data.</text>
</comment>
<reference evidence="4" key="1">
    <citation type="journal article" date="2020" name="Mol. Plant Microbe Interact.">
        <title>Genome Sequence of the Biocontrol Agent Coniothyrium minitans strain Conio (IMI 134523).</title>
        <authorList>
            <person name="Patel D."/>
            <person name="Shittu T.A."/>
            <person name="Baroncelli R."/>
            <person name="Muthumeenakshi S."/>
            <person name="Osborne T.H."/>
            <person name="Janganan T.K."/>
            <person name="Sreenivasaprasad S."/>
        </authorList>
    </citation>
    <scope>NUCLEOTIDE SEQUENCE</scope>
    <source>
        <strain evidence="4">Conio</strain>
    </source>
</reference>
<feature type="compositionally biased region" description="Basic and acidic residues" evidence="1">
    <location>
        <begin position="314"/>
        <end position="332"/>
    </location>
</feature>
<dbReference type="EMBL" id="WJXW01000004">
    <property type="protein sequence ID" value="KAF9736745.1"/>
    <property type="molecule type" value="Genomic_DNA"/>
</dbReference>
<feature type="region of interest" description="Disordered" evidence="1">
    <location>
        <begin position="313"/>
        <end position="368"/>
    </location>
</feature>
<evidence type="ECO:0000256" key="3">
    <source>
        <dbReference type="SAM" id="SignalP"/>
    </source>
</evidence>
<evidence type="ECO:0000313" key="5">
    <source>
        <dbReference type="Proteomes" id="UP000756921"/>
    </source>
</evidence>
<evidence type="ECO:0000256" key="2">
    <source>
        <dbReference type="SAM" id="Phobius"/>
    </source>
</evidence>
<name>A0A9P6GLV2_9PLEO</name>
<evidence type="ECO:0000256" key="1">
    <source>
        <dbReference type="SAM" id="MobiDB-lite"/>
    </source>
</evidence>
<evidence type="ECO:0000313" key="4">
    <source>
        <dbReference type="EMBL" id="KAF9736745.1"/>
    </source>
</evidence>
<keyword evidence="5" id="KW-1185">Reference proteome</keyword>
<feature type="chain" id="PRO_5040406980" description="Extracellular membrane protein CFEM domain-containing protein" evidence="3">
    <location>
        <begin position="20"/>
        <end position="531"/>
    </location>
</feature>
<protein>
    <recommendedName>
        <fullName evidence="6">Extracellular membrane protein CFEM domain-containing protein</fullName>
    </recommendedName>
</protein>
<dbReference type="OrthoDB" id="3796798at2759"/>
<keyword evidence="2" id="KW-0472">Membrane</keyword>
<evidence type="ECO:0008006" key="6">
    <source>
        <dbReference type="Google" id="ProtNLM"/>
    </source>
</evidence>
<keyword evidence="3" id="KW-0732">Signal</keyword>